<gene>
    <name evidence="3" type="primary">LOC104997626</name>
</gene>
<dbReference type="RefSeq" id="XP_010850821.1">
    <property type="nucleotide sequence ID" value="XM_010852519.1"/>
</dbReference>
<feature type="compositionally biased region" description="Basic residues" evidence="1">
    <location>
        <begin position="1"/>
        <end position="12"/>
    </location>
</feature>
<sequence length="187" mass="20128">MTPRTKSFRKAMRPAPKAHPCQPPGPQNPRPKALDATTHGPPASRPQDPQALDSTVPEPRAPDPKQPTPQPTPPSNRLHGASVPELPTPEHSTPRPHGPTAPKHPTRRSLAPECMVPGARAQLTEKPLPGTKGTRPTKPRTQPTKHPPSFRRAGTRPGVGNARSEAALSPQLWTAAAENPHQKRAFL</sequence>
<proteinExistence type="predicted"/>
<dbReference type="KEGG" id="bbis:104997626"/>
<feature type="compositionally biased region" description="Pro residues" evidence="1">
    <location>
        <begin position="64"/>
        <end position="74"/>
    </location>
</feature>
<evidence type="ECO:0000313" key="2">
    <source>
        <dbReference type="Proteomes" id="UP000515208"/>
    </source>
</evidence>
<dbReference type="GeneID" id="104997626"/>
<protein>
    <submittedName>
        <fullName evidence="3">Extensin-like</fullName>
    </submittedName>
</protein>
<reference evidence="3" key="1">
    <citation type="submission" date="2025-08" db="UniProtKB">
        <authorList>
            <consortium name="RefSeq"/>
        </authorList>
    </citation>
    <scope>IDENTIFICATION</scope>
    <source>
        <tissue evidence="3">Blood</tissue>
    </source>
</reference>
<feature type="compositionally biased region" description="Low complexity" evidence="1">
    <location>
        <begin position="126"/>
        <end position="144"/>
    </location>
</feature>
<evidence type="ECO:0000256" key="1">
    <source>
        <dbReference type="SAM" id="MobiDB-lite"/>
    </source>
</evidence>
<feature type="region of interest" description="Disordered" evidence="1">
    <location>
        <begin position="1"/>
        <end position="187"/>
    </location>
</feature>
<dbReference type="Proteomes" id="UP000515208">
    <property type="component" value="Unplaced"/>
</dbReference>
<keyword evidence="2" id="KW-1185">Reference proteome</keyword>
<dbReference type="AlphaFoldDB" id="A0A6P3I8A6"/>
<dbReference type="PRINTS" id="PR01217">
    <property type="entry name" value="PRICHEXTENSN"/>
</dbReference>
<organism evidence="2 3">
    <name type="scientific">Bison bison bison</name>
    <name type="common">North American plains bison</name>
    <dbReference type="NCBI Taxonomy" id="43346"/>
    <lineage>
        <taxon>Eukaryota</taxon>
        <taxon>Metazoa</taxon>
        <taxon>Chordata</taxon>
        <taxon>Craniata</taxon>
        <taxon>Vertebrata</taxon>
        <taxon>Euteleostomi</taxon>
        <taxon>Mammalia</taxon>
        <taxon>Eutheria</taxon>
        <taxon>Laurasiatheria</taxon>
        <taxon>Artiodactyla</taxon>
        <taxon>Ruminantia</taxon>
        <taxon>Pecora</taxon>
        <taxon>Bovidae</taxon>
        <taxon>Bovinae</taxon>
        <taxon>Bison</taxon>
    </lineage>
</organism>
<evidence type="ECO:0000313" key="3">
    <source>
        <dbReference type="RefSeq" id="XP_010850821.1"/>
    </source>
</evidence>
<accession>A0A6P3I8A6</accession>
<name>A0A6P3I8A6_BISBB</name>